<accession>A0AAW0C558</accession>
<dbReference type="AlphaFoldDB" id="A0AAW0C558"/>
<feature type="non-terminal residue" evidence="1">
    <location>
        <position position="1"/>
    </location>
</feature>
<keyword evidence="2" id="KW-1185">Reference proteome</keyword>
<evidence type="ECO:0000313" key="2">
    <source>
        <dbReference type="Proteomes" id="UP001362999"/>
    </source>
</evidence>
<dbReference type="Proteomes" id="UP001362999">
    <property type="component" value="Unassembled WGS sequence"/>
</dbReference>
<reference evidence="1 2" key="1">
    <citation type="journal article" date="2024" name="J Genomics">
        <title>Draft genome sequencing and assembly of Favolaschia claudopus CIRM-BRFM 2984 isolated from oak limbs.</title>
        <authorList>
            <person name="Navarro D."/>
            <person name="Drula E."/>
            <person name="Chaduli D."/>
            <person name="Cazenave R."/>
            <person name="Ahrendt S."/>
            <person name="Wang J."/>
            <person name="Lipzen A."/>
            <person name="Daum C."/>
            <person name="Barry K."/>
            <person name="Grigoriev I.V."/>
            <person name="Favel A."/>
            <person name="Rosso M.N."/>
            <person name="Martin F."/>
        </authorList>
    </citation>
    <scope>NUCLEOTIDE SEQUENCE [LARGE SCALE GENOMIC DNA]</scope>
    <source>
        <strain evidence="1 2">CIRM-BRFM 2984</strain>
    </source>
</reference>
<organism evidence="1 2">
    <name type="scientific">Favolaschia claudopus</name>
    <dbReference type="NCBI Taxonomy" id="2862362"/>
    <lineage>
        <taxon>Eukaryota</taxon>
        <taxon>Fungi</taxon>
        <taxon>Dikarya</taxon>
        <taxon>Basidiomycota</taxon>
        <taxon>Agaricomycotina</taxon>
        <taxon>Agaricomycetes</taxon>
        <taxon>Agaricomycetidae</taxon>
        <taxon>Agaricales</taxon>
        <taxon>Marasmiineae</taxon>
        <taxon>Mycenaceae</taxon>
        <taxon>Favolaschia</taxon>
    </lineage>
</organism>
<gene>
    <name evidence="1" type="ORF">R3P38DRAFT_2519034</name>
</gene>
<comment type="caution">
    <text evidence="1">The sequence shown here is derived from an EMBL/GenBank/DDBJ whole genome shotgun (WGS) entry which is preliminary data.</text>
</comment>
<evidence type="ECO:0000313" key="1">
    <source>
        <dbReference type="EMBL" id="KAK7034444.1"/>
    </source>
</evidence>
<dbReference type="EMBL" id="JAWWNJ010000021">
    <property type="protein sequence ID" value="KAK7034444.1"/>
    <property type="molecule type" value="Genomic_DNA"/>
</dbReference>
<protein>
    <submittedName>
        <fullName evidence="1">Uncharacterized protein</fullName>
    </submittedName>
</protein>
<name>A0AAW0C558_9AGAR</name>
<sequence length="233" mass="25223">NKTTGVDRYVRHAGTFGGSGAPSDVRAQNKATVKGVAAAKFGAARVKAYKNLQWIQENMHFANITELNPLKPCDYVIVLKPGSGPLEVLLGIEVVRYTKNTMHDWIPNAPHVGTPSYIFLHQEYRPAYRRFAGAMFSSIACERLSCPTVLQIPRTHLLFSLASYKITRQSLPTPEGYPHTMATLCAASLDVINTMHMNAAALQAAVRAIGQGLKDNNAGEDMAAGLPGSEEAA</sequence>
<proteinExistence type="predicted"/>